<keyword evidence="3 7" id="KW-0812">Transmembrane</keyword>
<keyword evidence="2" id="KW-1003">Cell membrane</keyword>
<comment type="similarity">
    <text evidence="6">Belongs to the ABC-4 integral membrane protein family.</text>
</comment>
<comment type="subcellular location">
    <subcellularLocation>
        <location evidence="1">Cell membrane</location>
        <topology evidence="1">Multi-pass membrane protein</topology>
    </subcellularLocation>
</comment>
<protein>
    <submittedName>
        <fullName evidence="9">FtsX-like permease family protein</fullName>
    </submittedName>
</protein>
<dbReference type="InterPro" id="IPR050250">
    <property type="entry name" value="Macrolide_Exporter_MacB"/>
</dbReference>
<feature type="transmembrane region" description="Helical" evidence="7">
    <location>
        <begin position="704"/>
        <end position="728"/>
    </location>
</feature>
<feature type="transmembrane region" description="Helical" evidence="7">
    <location>
        <begin position="278"/>
        <end position="304"/>
    </location>
</feature>
<evidence type="ECO:0000256" key="1">
    <source>
        <dbReference type="ARBA" id="ARBA00004651"/>
    </source>
</evidence>
<accession>A0ABU2NDP4</accession>
<dbReference type="InterPro" id="IPR003838">
    <property type="entry name" value="ABC3_permease_C"/>
</dbReference>
<proteinExistence type="inferred from homology"/>
<feature type="transmembrane region" description="Helical" evidence="7">
    <location>
        <begin position="663"/>
        <end position="683"/>
    </location>
</feature>
<feature type="domain" description="ABC3 transporter permease C-terminal" evidence="8">
    <location>
        <begin position="663"/>
        <end position="782"/>
    </location>
</feature>
<keyword evidence="5 7" id="KW-0472">Membrane</keyword>
<dbReference type="RefSeq" id="WP_311558587.1">
    <property type="nucleotide sequence ID" value="NZ_JAVREJ010000016.1"/>
</dbReference>
<dbReference type="Proteomes" id="UP001183202">
    <property type="component" value="Unassembled WGS sequence"/>
</dbReference>
<dbReference type="PANTHER" id="PTHR30572">
    <property type="entry name" value="MEMBRANE COMPONENT OF TRANSPORTER-RELATED"/>
    <property type="match status" value="1"/>
</dbReference>
<dbReference type="Pfam" id="PF02687">
    <property type="entry name" value="FtsX"/>
    <property type="match status" value="1"/>
</dbReference>
<evidence type="ECO:0000256" key="7">
    <source>
        <dbReference type="SAM" id="Phobius"/>
    </source>
</evidence>
<evidence type="ECO:0000256" key="4">
    <source>
        <dbReference type="ARBA" id="ARBA00022989"/>
    </source>
</evidence>
<feature type="transmembrane region" description="Helical" evidence="7">
    <location>
        <begin position="445"/>
        <end position="467"/>
    </location>
</feature>
<dbReference type="EMBL" id="JAVREJ010000016">
    <property type="protein sequence ID" value="MDT0352082.1"/>
    <property type="molecule type" value="Genomic_DNA"/>
</dbReference>
<evidence type="ECO:0000256" key="2">
    <source>
        <dbReference type="ARBA" id="ARBA00022475"/>
    </source>
</evidence>
<gene>
    <name evidence="9" type="ORF">RM445_21360</name>
</gene>
<comment type="caution">
    <text evidence="9">The sequence shown here is derived from an EMBL/GenBank/DDBJ whole genome shotgun (WGS) entry which is preliminary data.</text>
</comment>
<name>A0ABU2NDP4_9PSEU</name>
<feature type="transmembrane region" description="Helical" evidence="7">
    <location>
        <begin position="375"/>
        <end position="401"/>
    </location>
</feature>
<evidence type="ECO:0000256" key="6">
    <source>
        <dbReference type="ARBA" id="ARBA00038076"/>
    </source>
</evidence>
<feature type="transmembrane region" description="Helical" evidence="7">
    <location>
        <begin position="748"/>
        <end position="772"/>
    </location>
</feature>
<evidence type="ECO:0000313" key="9">
    <source>
        <dbReference type="EMBL" id="MDT0352082.1"/>
    </source>
</evidence>
<evidence type="ECO:0000259" key="8">
    <source>
        <dbReference type="Pfam" id="PF02687"/>
    </source>
</evidence>
<keyword evidence="10" id="KW-1185">Reference proteome</keyword>
<dbReference type="PANTHER" id="PTHR30572:SF4">
    <property type="entry name" value="ABC TRANSPORTER PERMEASE YTRF"/>
    <property type="match status" value="1"/>
</dbReference>
<keyword evidence="4 7" id="KW-1133">Transmembrane helix</keyword>
<evidence type="ECO:0000313" key="10">
    <source>
        <dbReference type="Proteomes" id="UP001183202"/>
    </source>
</evidence>
<reference evidence="10" key="1">
    <citation type="submission" date="2023-07" db="EMBL/GenBank/DDBJ databases">
        <title>30 novel species of actinomycetes from the DSMZ collection.</title>
        <authorList>
            <person name="Nouioui I."/>
        </authorList>
    </citation>
    <scope>NUCLEOTIDE SEQUENCE [LARGE SCALE GENOMIC DNA]</scope>
    <source>
        <strain evidence="10">DSM 45834</strain>
    </source>
</reference>
<evidence type="ECO:0000256" key="3">
    <source>
        <dbReference type="ARBA" id="ARBA00022692"/>
    </source>
</evidence>
<sequence>MAGSISSSLGAVSLVARAELRTRWRGLVALGLMLGLVGGVVLGTVAVADRTVTAHARLGAAIGVADAQVLLPAAHATVFEKVPTMPGVTASWTPVSWIAQINTPAVRFVSLSGGPDHPPGLAEPVVIAGRAPRADAADEILVGEPAAADLGVRVGDEVILRLLLAQEIARFSEGFGQPDGGFARVRVVGIARAPTWAEPVTDLVVTPAFARAHAADVSARGVFVRLRSTDPVSRDAFTAALTAAYAADPYTSPLDGLLRPEPAFPTSGIDPTVRAAQVVLLVGLVVFGVVVGLSGLLVVAQGLLRHHGNRRHVQRIERALGMTLAERAVARVLAGAVGAATAGVAGAAVGFASGLVGPLGSQARFEPTPGFRPPWAVALGGGAVLALLFMAMTAGAAAVVARPRRAVPPLPSGGHAPLGRWPAVLAGIGLAWRGPRSAGGVRTTATVVGLGLAVVAIVTTVTFQASLQRLVDTPGRYGLTSDLTIVDAREPDVAELVADRRVAALDVVTTVPVTFGDDAGPLQLLSVEHRKGQMPVETVAGRPAARLGEIAVQPRTADRLGIGVGDTVPVRPVAGPPVPLRVTGIVVSRGDADDPLGEGGVVVPGQLRALATGTQPFVNAYLLAAPDRADFLFRELSSRLEVHGTPTPPEIRNLGDLLMLPEVLAFVLAAVGAAAVVHVLLATGRRHGRDLAVLTALGATPGQVRATLAVAALATVLPAVVVGVPVGLGVARVVWWEVATSTGVGGDVAVPVALLLMIGPGLVAGSLLAAAIPAARAVRTPPAAVLAAE</sequence>
<feature type="transmembrane region" description="Helical" evidence="7">
    <location>
        <begin position="332"/>
        <end position="355"/>
    </location>
</feature>
<evidence type="ECO:0000256" key="5">
    <source>
        <dbReference type="ARBA" id="ARBA00023136"/>
    </source>
</evidence>
<organism evidence="9 10">
    <name type="scientific">Pseudonocardia charpentierae</name>
    <dbReference type="NCBI Taxonomy" id="3075545"/>
    <lineage>
        <taxon>Bacteria</taxon>
        <taxon>Bacillati</taxon>
        <taxon>Actinomycetota</taxon>
        <taxon>Actinomycetes</taxon>
        <taxon>Pseudonocardiales</taxon>
        <taxon>Pseudonocardiaceae</taxon>
        <taxon>Pseudonocardia</taxon>
    </lineage>
</organism>
<feature type="transmembrane region" description="Helical" evidence="7">
    <location>
        <begin position="27"/>
        <end position="48"/>
    </location>
</feature>